<evidence type="ECO:0000256" key="2">
    <source>
        <dbReference type="SAM" id="MobiDB-lite"/>
    </source>
</evidence>
<keyword evidence="1" id="KW-0175">Coiled coil</keyword>
<proteinExistence type="predicted"/>
<dbReference type="InterPro" id="IPR001388">
    <property type="entry name" value="Synaptobrevin-like"/>
</dbReference>
<reference evidence="5 6" key="1">
    <citation type="journal article" date="2024" name="Science">
        <title>Giant polyketide synthase enzymes in the biosynthesis of giant marine polyether toxins.</title>
        <authorList>
            <person name="Fallon T.R."/>
            <person name="Shende V.V."/>
            <person name="Wierzbicki I.H."/>
            <person name="Pendleton A.L."/>
            <person name="Watervoot N.F."/>
            <person name="Auber R.P."/>
            <person name="Gonzalez D.J."/>
            <person name="Wisecaver J.H."/>
            <person name="Moore B.S."/>
        </authorList>
    </citation>
    <scope>NUCLEOTIDE SEQUENCE [LARGE SCALE GENOMIC DNA]</scope>
    <source>
        <strain evidence="5 6">12B1</strain>
    </source>
</reference>
<dbReference type="SUPFAM" id="SSF58038">
    <property type="entry name" value="SNARE fusion complex"/>
    <property type="match status" value="1"/>
</dbReference>
<feature type="domain" description="V-SNARE coiled-coil homology" evidence="4">
    <location>
        <begin position="23"/>
        <end position="83"/>
    </location>
</feature>
<evidence type="ECO:0000259" key="4">
    <source>
        <dbReference type="PROSITE" id="PS50892"/>
    </source>
</evidence>
<dbReference type="PROSITE" id="PS50892">
    <property type="entry name" value="V_SNARE"/>
    <property type="match status" value="1"/>
</dbReference>
<name>A0AB34JD91_PRYPA</name>
<dbReference type="GO" id="GO:0016192">
    <property type="term" value="P:vesicle-mediated transport"/>
    <property type="evidence" value="ECO:0007669"/>
    <property type="project" value="InterPro"/>
</dbReference>
<evidence type="ECO:0000313" key="5">
    <source>
        <dbReference type="EMBL" id="KAL1519635.1"/>
    </source>
</evidence>
<dbReference type="PANTHER" id="PTHR45701">
    <property type="entry name" value="SYNAPTOBREVIN FAMILY MEMBER"/>
    <property type="match status" value="1"/>
</dbReference>
<dbReference type="InterPro" id="IPR042855">
    <property type="entry name" value="V_SNARE_CC"/>
</dbReference>
<dbReference type="EMBL" id="JBGBPQ010000009">
    <property type="protein sequence ID" value="KAL1519635.1"/>
    <property type="molecule type" value="Genomic_DNA"/>
</dbReference>
<keyword evidence="3" id="KW-0812">Transmembrane</keyword>
<keyword evidence="3" id="KW-0472">Membrane</keyword>
<protein>
    <recommendedName>
        <fullName evidence="4">V-SNARE coiled-coil homology domain-containing protein</fullName>
    </recommendedName>
</protein>
<sequence>MRADGRDSLLGAGVSSTAGPNDRLQRVQSQVNEVRGVMQQNVDVMLENMEKTAALESSSAELAQQANVFRVNARRTRQKMWWQNFKIKLAIGCGCFLFLLIIAWSWGWFGG</sequence>
<evidence type="ECO:0000256" key="1">
    <source>
        <dbReference type="PROSITE-ProRule" id="PRU00290"/>
    </source>
</evidence>
<feature type="transmembrane region" description="Helical" evidence="3">
    <location>
        <begin position="87"/>
        <end position="109"/>
    </location>
</feature>
<accession>A0AB34JD91</accession>
<organism evidence="5 6">
    <name type="scientific">Prymnesium parvum</name>
    <name type="common">Toxic golden alga</name>
    <dbReference type="NCBI Taxonomy" id="97485"/>
    <lineage>
        <taxon>Eukaryota</taxon>
        <taxon>Haptista</taxon>
        <taxon>Haptophyta</taxon>
        <taxon>Prymnesiophyceae</taxon>
        <taxon>Prymnesiales</taxon>
        <taxon>Prymnesiaceae</taxon>
        <taxon>Prymnesium</taxon>
    </lineage>
</organism>
<dbReference type="Gene3D" id="1.20.5.110">
    <property type="match status" value="1"/>
</dbReference>
<dbReference type="Pfam" id="PF00957">
    <property type="entry name" value="Synaptobrevin"/>
    <property type="match status" value="1"/>
</dbReference>
<evidence type="ECO:0000256" key="3">
    <source>
        <dbReference type="SAM" id="Phobius"/>
    </source>
</evidence>
<dbReference type="GO" id="GO:0016020">
    <property type="term" value="C:membrane"/>
    <property type="evidence" value="ECO:0007669"/>
    <property type="project" value="InterPro"/>
</dbReference>
<evidence type="ECO:0000313" key="6">
    <source>
        <dbReference type="Proteomes" id="UP001515480"/>
    </source>
</evidence>
<dbReference type="InterPro" id="IPR016444">
    <property type="entry name" value="Synaptobrevin/VAMP"/>
</dbReference>
<dbReference type="Proteomes" id="UP001515480">
    <property type="component" value="Unassembled WGS sequence"/>
</dbReference>
<dbReference type="AlphaFoldDB" id="A0AB34JD91"/>
<dbReference type="CDD" id="cd15843">
    <property type="entry name" value="R-SNARE"/>
    <property type="match status" value="1"/>
</dbReference>
<dbReference type="PRINTS" id="PR00219">
    <property type="entry name" value="SYNAPTOBREVN"/>
</dbReference>
<gene>
    <name evidence="5" type="ORF">AB1Y20_023146</name>
</gene>
<keyword evidence="3" id="KW-1133">Transmembrane helix</keyword>
<comment type="caution">
    <text evidence="5">The sequence shown here is derived from an EMBL/GenBank/DDBJ whole genome shotgun (WGS) entry which is preliminary data.</text>
</comment>
<feature type="region of interest" description="Disordered" evidence="2">
    <location>
        <begin position="1"/>
        <end position="25"/>
    </location>
</feature>
<keyword evidence="6" id="KW-1185">Reference proteome</keyword>